<dbReference type="NCBIfam" id="TIGR03960">
    <property type="entry name" value="rSAM_fuse_unch"/>
    <property type="match status" value="1"/>
</dbReference>
<dbReference type="SMART" id="SM00729">
    <property type="entry name" value="Elp3"/>
    <property type="match status" value="1"/>
</dbReference>
<dbReference type="PANTHER" id="PTHR42731">
    <property type="entry name" value="SLL1084 PROTEIN"/>
    <property type="match status" value="1"/>
</dbReference>
<dbReference type="Pfam" id="PF19864">
    <property type="entry name" value="Radical_SAM_N2"/>
    <property type="match status" value="1"/>
</dbReference>
<evidence type="ECO:0000259" key="1">
    <source>
        <dbReference type="PROSITE" id="PS51918"/>
    </source>
</evidence>
<gene>
    <name evidence="2" type="ORF">ATC1_131359</name>
</gene>
<dbReference type="InterPro" id="IPR058240">
    <property type="entry name" value="rSAM_sf"/>
</dbReference>
<dbReference type="PATRIC" id="fig|1678840.3.peg.2818"/>
<dbReference type="EMBL" id="DF968181">
    <property type="protein sequence ID" value="GAP41372.1"/>
    <property type="molecule type" value="Genomic_DNA"/>
</dbReference>
<dbReference type="GO" id="GO:0051536">
    <property type="term" value="F:iron-sulfur cluster binding"/>
    <property type="evidence" value="ECO:0007669"/>
    <property type="project" value="InterPro"/>
</dbReference>
<feature type="domain" description="Radical SAM core" evidence="1">
    <location>
        <begin position="256"/>
        <end position="489"/>
    </location>
</feature>
<evidence type="ECO:0000313" key="3">
    <source>
        <dbReference type="Proteomes" id="UP000053370"/>
    </source>
</evidence>
<dbReference type="InterPro" id="IPR023862">
    <property type="entry name" value="CHP03960_rSAM"/>
</dbReference>
<evidence type="ECO:0000313" key="2">
    <source>
        <dbReference type="EMBL" id="GAP41372.1"/>
    </source>
</evidence>
<accession>A0A0S7BM03</accession>
<dbReference type="STRING" id="1678840.ATC1_131359"/>
<dbReference type="Gene3D" id="3.40.50.280">
    <property type="entry name" value="Cobalamin-binding domain"/>
    <property type="match status" value="1"/>
</dbReference>
<dbReference type="Proteomes" id="UP000053370">
    <property type="component" value="Unassembled WGS sequence"/>
</dbReference>
<name>A0A0S7BM03_9CHLR</name>
<organism evidence="2">
    <name type="scientific">Flexilinea flocculi</name>
    <dbReference type="NCBI Taxonomy" id="1678840"/>
    <lineage>
        <taxon>Bacteria</taxon>
        <taxon>Bacillati</taxon>
        <taxon>Chloroflexota</taxon>
        <taxon>Anaerolineae</taxon>
        <taxon>Anaerolineales</taxon>
        <taxon>Anaerolineaceae</taxon>
        <taxon>Flexilinea</taxon>
    </lineage>
</organism>
<protein>
    <submittedName>
        <fullName evidence="2">Radical SAM family uncharacterized protein</fullName>
    </submittedName>
</protein>
<dbReference type="PROSITE" id="PS51918">
    <property type="entry name" value="RADICAL_SAM"/>
    <property type="match status" value="1"/>
</dbReference>
<dbReference type="AlphaFoldDB" id="A0A0S7BM03"/>
<dbReference type="InterPro" id="IPR007197">
    <property type="entry name" value="rSAM"/>
</dbReference>
<dbReference type="Gene3D" id="3.80.30.20">
    <property type="entry name" value="tm_1862 like domain"/>
    <property type="match status" value="1"/>
</dbReference>
<dbReference type="OrthoDB" id="9806827at2"/>
<dbReference type="InterPro" id="IPR006638">
    <property type="entry name" value="Elp3/MiaA/NifB-like_rSAM"/>
</dbReference>
<dbReference type="SFLD" id="SFLDS00029">
    <property type="entry name" value="Radical_SAM"/>
    <property type="match status" value="1"/>
</dbReference>
<dbReference type="PANTHER" id="PTHR42731:SF1">
    <property type="entry name" value="RADICAL SAM DOMAIN PROTEIN"/>
    <property type="match status" value="1"/>
</dbReference>
<dbReference type="SFLD" id="SFLDG01082">
    <property type="entry name" value="B12-binding_domain_containing"/>
    <property type="match status" value="1"/>
</dbReference>
<proteinExistence type="predicted"/>
<dbReference type="CDD" id="cd01335">
    <property type="entry name" value="Radical_SAM"/>
    <property type="match status" value="1"/>
</dbReference>
<keyword evidence="3" id="KW-1185">Reference proteome</keyword>
<dbReference type="GO" id="GO:0003824">
    <property type="term" value="F:catalytic activity"/>
    <property type="evidence" value="ECO:0007669"/>
    <property type="project" value="InterPro"/>
</dbReference>
<dbReference type="SUPFAM" id="SSF102114">
    <property type="entry name" value="Radical SAM enzymes"/>
    <property type="match status" value="1"/>
</dbReference>
<sequence>MNSKEIEEQLDQFLLKVQKPGRYVGGEFNSVHKNPDTIKTRIALAFPDIYDLGVPNLGLSIFYDQLNQMDNVWAERTYLPWEDMEMEMRNRNIPLYTLESKTPLDKMDIIGITIPYESLYTNVLNLLDLAQIPIFSKDRSEGYPLIIAGGHSTFNPEPMSAFIDVFVIGEGEEVITDIIRIYQLWKSLSKPKFELLHEISQLEGVYIPAFYEPEYHADGTLARLNPLYPDVKQKIRKRIVPILPPPPKHFVVPLIDVVQNRVAIEIMRGCTRGCRFCQAGFVTRPVRERPLEQIIESIETSVNETGHEEIALLSLSSSDYTQIQSLVSKLHDIYNKRKLNISLPSLRIDTVSVDILEQLRGSRFSGFTLAPEAASEKIKHTINKHISEDQLLETVDMIFSHGWQTIKLYFMIGLPEETLDDVQAIADLCIKVIKIGRKHIGKRSQLNLGISTFVPKPHTPFQWAKADDPEKILEKQKLLKDALSTPGIKITWSQSDITMFESWSSRGDRRQSSVIYRAWQLGAKFDAWQDHFHKEAWIQAFEENHLDPNFYIHRERSENEVFPWDHIDTGVSKKILRKEYELSLKGELREDCRNGCYGCGINQSFAAIRAESPDAKWFCPSIATRHSED</sequence>
<reference evidence="2" key="1">
    <citation type="journal article" date="2015" name="Genome Announc.">
        <title>Draft Genome Sequence of Anaerolineae Strain TC1, a Novel Isolate from a Methanogenic Wastewater Treatment System.</title>
        <authorList>
            <person name="Matsuura N."/>
            <person name="Tourlousse D.M."/>
            <person name="Sun L."/>
            <person name="Toyonaga M."/>
            <person name="Kuroda K."/>
            <person name="Ohashi A."/>
            <person name="Cruz R."/>
            <person name="Yamaguchi T."/>
            <person name="Sekiguchi Y."/>
        </authorList>
    </citation>
    <scope>NUCLEOTIDE SEQUENCE [LARGE SCALE GENOMIC DNA]</scope>
    <source>
        <strain evidence="2">TC1</strain>
    </source>
</reference>
<dbReference type="InterPro" id="IPR045784">
    <property type="entry name" value="Radical_SAM_N2"/>
</dbReference>
<dbReference type="InterPro" id="IPR023404">
    <property type="entry name" value="rSAM_horseshoe"/>
</dbReference>
<dbReference type="Pfam" id="PF04055">
    <property type="entry name" value="Radical_SAM"/>
    <property type="match status" value="1"/>
</dbReference>
<dbReference type="RefSeq" id="WP_062284137.1">
    <property type="nucleotide sequence ID" value="NZ_DF968181.1"/>
</dbReference>